<evidence type="ECO:0000313" key="1">
    <source>
        <dbReference type="EMBL" id="KAI2666471.1"/>
    </source>
</evidence>
<proteinExistence type="predicted"/>
<gene>
    <name evidence="1" type="ORF">H4Q32_010348</name>
</gene>
<protein>
    <submittedName>
        <fullName evidence="1">Beta-1,4 N-acetylgalactosaminyltransferase 1</fullName>
    </submittedName>
</protein>
<accession>A0ABQ8MUF3</accession>
<dbReference type="PANTHER" id="PTHR15046:SF2">
    <property type="entry name" value="BETA-1,4 N-ACETYLGALACTOSAMINYLTRANSFERASE 2"/>
    <property type="match status" value="1"/>
</dbReference>
<reference evidence="1 2" key="1">
    <citation type="submission" date="2022-01" db="EMBL/GenBank/DDBJ databases">
        <title>A high-quality chromosome-level genome assembly of rohu carp, Labeo rohita.</title>
        <authorList>
            <person name="Arick M.A. II"/>
            <person name="Hsu C.-Y."/>
            <person name="Magbanua Z."/>
            <person name="Pechanova O."/>
            <person name="Grover C."/>
            <person name="Miller E."/>
            <person name="Thrash A."/>
            <person name="Ezzel L."/>
            <person name="Alam S."/>
            <person name="Benzie J."/>
            <person name="Hamilton M."/>
            <person name="Karsi A."/>
            <person name="Lawrence M.L."/>
            <person name="Peterson D.G."/>
        </authorList>
    </citation>
    <scope>NUCLEOTIDE SEQUENCE [LARGE SCALE GENOMIC DNA]</scope>
    <source>
        <strain evidence="2">BAU-BD-2019</strain>
        <tissue evidence="1">Blood</tissue>
    </source>
</reference>
<sequence>MNLMTFWNAEQKSSSNTNSGWTGFLFISPTVLRKTNADIIIAPGNSPLQYPITGFKVAPLKKSIIPGLALQTQGRGKNEVYKVSLSVKKGVLSVEDVLDGDQVEGQSQNELTISSTSRTHLNDLLSRVTYTSTIYHIKTSDLVNFSFEDHEAIFPIMIRRPSVPFLYDPGKDVNSQVTIITKTFLRYKELNILIESIRKFYPQIKIIVADDSLNPERLSGNNIEHYVMPPTQLGGEVMGDQFYFILEYDEGNESDGGCLRRIKEVHQPLLGYDGCFLVDGVINYFLARTDTVRSVGFDPFLKRVAHTEFFIDALGKLLVASCKGLSIGHQTHRANDKYYTYRNQGKLEEEEKLAHHFFKNYLNYIKY</sequence>
<organism evidence="1 2">
    <name type="scientific">Labeo rohita</name>
    <name type="common">Indian major carp</name>
    <name type="synonym">Cyprinus rohita</name>
    <dbReference type="NCBI Taxonomy" id="84645"/>
    <lineage>
        <taxon>Eukaryota</taxon>
        <taxon>Metazoa</taxon>
        <taxon>Chordata</taxon>
        <taxon>Craniata</taxon>
        <taxon>Vertebrata</taxon>
        <taxon>Euteleostomi</taxon>
        <taxon>Actinopterygii</taxon>
        <taxon>Neopterygii</taxon>
        <taxon>Teleostei</taxon>
        <taxon>Ostariophysi</taxon>
        <taxon>Cypriniformes</taxon>
        <taxon>Cyprinidae</taxon>
        <taxon>Labeoninae</taxon>
        <taxon>Labeonini</taxon>
        <taxon>Labeo</taxon>
    </lineage>
</organism>
<dbReference type="PANTHER" id="PTHR15046">
    <property type="entry name" value="GLYCO_TRANS_2-LIKE DOMAIN-CONTAINING PROTEIN"/>
    <property type="match status" value="1"/>
</dbReference>
<evidence type="ECO:0000313" key="2">
    <source>
        <dbReference type="Proteomes" id="UP000830375"/>
    </source>
</evidence>
<dbReference type="EMBL" id="JACTAM010000003">
    <property type="protein sequence ID" value="KAI2666471.1"/>
    <property type="molecule type" value="Genomic_DNA"/>
</dbReference>
<comment type="caution">
    <text evidence="1">The sequence shown here is derived from an EMBL/GenBank/DDBJ whole genome shotgun (WGS) entry which is preliminary data.</text>
</comment>
<dbReference type="Proteomes" id="UP000830375">
    <property type="component" value="Unassembled WGS sequence"/>
</dbReference>
<name>A0ABQ8MUF3_LABRO</name>
<keyword evidence="2" id="KW-1185">Reference proteome</keyword>